<dbReference type="InterPro" id="IPR023214">
    <property type="entry name" value="HAD_sf"/>
</dbReference>
<dbReference type="PANTHER" id="PTHR10000:SF8">
    <property type="entry name" value="HAD SUPERFAMILY HYDROLASE-LIKE, TYPE 3"/>
    <property type="match status" value="1"/>
</dbReference>
<dbReference type="KEGG" id="aey:CDG81_21980"/>
<organism evidence="1 4">
    <name type="scientific">Actinopolyspora erythraea</name>
    <dbReference type="NCBI Taxonomy" id="414996"/>
    <lineage>
        <taxon>Bacteria</taxon>
        <taxon>Bacillati</taxon>
        <taxon>Actinomycetota</taxon>
        <taxon>Actinomycetes</taxon>
        <taxon>Actinopolysporales</taxon>
        <taxon>Actinopolysporaceae</taxon>
        <taxon>Actinopolyspora</taxon>
    </lineage>
</organism>
<dbReference type="GO" id="GO:0005829">
    <property type="term" value="C:cytosol"/>
    <property type="evidence" value="ECO:0007669"/>
    <property type="project" value="TreeGrafter"/>
</dbReference>
<dbReference type="OrthoDB" id="3180855at2"/>
<evidence type="ECO:0000313" key="3">
    <source>
        <dbReference type="Proteomes" id="UP000029737"/>
    </source>
</evidence>
<accession>A0A099D9R6</accession>
<dbReference type="EMBL" id="CP022752">
    <property type="protein sequence ID" value="ASU80500.1"/>
    <property type="molecule type" value="Genomic_DNA"/>
</dbReference>
<gene>
    <name evidence="1" type="ORF">CDG81_21980</name>
    <name evidence="2" type="ORF">IL38_02870</name>
</gene>
<dbReference type="Proteomes" id="UP000215043">
    <property type="component" value="Chromosome"/>
</dbReference>
<dbReference type="PANTHER" id="PTHR10000">
    <property type="entry name" value="PHOSPHOSERINE PHOSPHATASE"/>
    <property type="match status" value="1"/>
</dbReference>
<evidence type="ECO:0000313" key="4">
    <source>
        <dbReference type="Proteomes" id="UP000215043"/>
    </source>
</evidence>
<proteinExistence type="predicted"/>
<protein>
    <submittedName>
        <fullName evidence="1">HAD family phosphatase</fullName>
    </submittedName>
    <submittedName>
        <fullName evidence="2">Haloacid dehalogenase</fullName>
    </submittedName>
</protein>
<dbReference type="InterPro" id="IPR036412">
    <property type="entry name" value="HAD-like_sf"/>
</dbReference>
<dbReference type="Gene3D" id="3.30.1240.10">
    <property type="match status" value="1"/>
</dbReference>
<dbReference type="Proteomes" id="UP000029737">
    <property type="component" value="Unassembled WGS sequence"/>
</dbReference>
<reference evidence="2 3" key="1">
    <citation type="journal article" date="2014" name="PLoS ONE">
        <title>Identification and Characterization of a New Erythromycin Biosynthetic Gene Cluster in Actinopolyspora erythraea YIM90600, a Novel Erythronolide-Producing Halophilic Actinomycete Isolated from Salt Field.</title>
        <authorList>
            <person name="Chen D."/>
            <person name="Feng J."/>
            <person name="Huang L."/>
            <person name="Zhang Q."/>
            <person name="Wu J."/>
            <person name="Zhu X."/>
            <person name="Duan Y."/>
            <person name="Xu Z."/>
        </authorList>
    </citation>
    <scope>NUCLEOTIDE SEQUENCE [LARGE SCALE GENOMIC DNA]</scope>
    <source>
        <strain evidence="2 3">YIM90600</strain>
    </source>
</reference>
<dbReference type="RefSeq" id="WP_043569889.1">
    <property type="nucleotide sequence ID" value="NZ_CP022752.1"/>
</dbReference>
<dbReference type="GO" id="GO:0000287">
    <property type="term" value="F:magnesium ion binding"/>
    <property type="evidence" value="ECO:0007669"/>
    <property type="project" value="TreeGrafter"/>
</dbReference>
<dbReference type="EMBL" id="JPMV01000009">
    <property type="protein sequence ID" value="KGI82829.1"/>
    <property type="molecule type" value="Genomic_DNA"/>
</dbReference>
<dbReference type="GO" id="GO:0016791">
    <property type="term" value="F:phosphatase activity"/>
    <property type="evidence" value="ECO:0007669"/>
    <property type="project" value="TreeGrafter"/>
</dbReference>
<sequence>MSTRSSWTPSLVALDVDGTMVDPETQLLSDRVRRAVRQVASSGSHLVIATGRSMLGTLPVLDELGITEGVALCSNGAVRVDVATREAVSVETFDPQPVHARLAPLLPDSLFAAERIGVGSLVTAPFAPEELHGPQWQVGLDELLGQPVPRFIANWAGRHPAEVWGRLEGVELPGCTYTIDHYEPWVTVVPAGVSKAAALEKLRLELGVAAEGTFAAGDGDNDIQMLEWAHHSVAMGQAPATVRLTAAEVAAPVTEDGLVPALERWFPGG</sequence>
<dbReference type="Gene3D" id="3.40.50.1000">
    <property type="entry name" value="HAD superfamily/HAD-like"/>
    <property type="match status" value="2"/>
</dbReference>
<dbReference type="AlphaFoldDB" id="A0A099D9R6"/>
<evidence type="ECO:0000313" key="2">
    <source>
        <dbReference type="EMBL" id="KGI82829.1"/>
    </source>
</evidence>
<dbReference type="Pfam" id="PF08282">
    <property type="entry name" value="Hydrolase_3"/>
    <property type="match status" value="2"/>
</dbReference>
<dbReference type="HOGENOM" id="CLU_044146_0_0_11"/>
<dbReference type="SUPFAM" id="SSF56784">
    <property type="entry name" value="HAD-like"/>
    <property type="match status" value="1"/>
</dbReference>
<reference evidence="1 4" key="2">
    <citation type="submission" date="2017-08" db="EMBL/GenBank/DDBJ databases">
        <title>The complete genome sequence of moderately halophilic actinomycete Actinopolyspora erythraea YIM 90600, the producer of novel erythromycin, novel actinopolysporins A-C and tubercidin.</title>
        <authorList>
            <person name="Yin M."/>
            <person name="Tang S."/>
        </authorList>
    </citation>
    <scope>NUCLEOTIDE SEQUENCE [LARGE SCALE GENOMIC DNA]</scope>
    <source>
        <strain evidence="1 4">YIM 90600</strain>
    </source>
</reference>
<evidence type="ECO:0000313" key="1">
    <source>
        <dbReference type="EMBL" id="ASU80500.1"/>
    </source>
</evidence>
<keyword evidence="3" id="KW-1185">Reference proteome</keyword>
<dbReference type="eggNOG" id="COG0561">
    <property type="taxonomic scope" value="Bacteria"/>
</dbReference>
<name>A0A099D9R6_9ACTN</name>